<protein>
    <recommendedName>
        <fullName evidence="4">PepSY domain-containing protein</fullName>
    </recommendedName>
</protein>
<keyword evidence="3" id="KW-1185">Reference proteome</keyword>
<dbReference type="RefSeq" id="WP_183623925.1">
    <property type="nucleotide sequence ID" value="NZ_JACIDX010000004.1"/>
</dbReference>
<reference evidence="2 3" key="1">
    <citation type="submission" date="2020-08" db="EMBL/GenBank/DDBJ databases">
        <title>Genomic Encyclopedia of Type Strains, Phase IV (KMG-IV): sequencing the most valuable type-strain genomes for metagenomic binning, comparative biology and taxonomic classification.</title>
        <authorList>
            <person name="Goeker M."/>
        </authorList>
    </citation>
    <scope>NUCLEOTIDE SEQUENCE [LARGE SCALE GENOMIC DNA]</scope>
    <source>
        <strain evidence="2 3">DSM 27057</strain>
    </source>
</reference>
<dbReference type="PANTHER" id="PTHR34219">
    <property type="entry name" value="IRON-REGULATED INNER MEMBRANE PROTEIN-RELATED"/>
    <property type="match status" value="1"/>
</dbReference>
<comment type="caution">
    <text evidence="2">The sequence shown here is derived from an EMBL/GenBank/DDBJ whole genome shotgun (WGS) entry which is preliminary data.</text>
</comment>
<evidence type="ECO:0008006" key="4">
    <source>
        <dbReference type="Google" id="ProtNLM"/>
    </source>
</evidence>
<gene>
    <name evidence="2" type="ORF">GGR38_001370</name>
</gene>
<dbReference type="InterPro" id="IPR005625">
    <property type="entry name" value="PepSY-ass_TM"/>
</dbReference>
<organism evidence="2 3">
    <name type="scientific">Novosphingobium sediminicola</name>
    <dbReference type="NCBI Taxonomy" id="563162"/>
    <lineage>
        <taxon>Bacteria</taxon>
        <taxon>Pseudomonadati</taxon>
        <taxon>Pseudomonadota</taxon>
        <taxon>Alphaproteobacteria</taxon>
        <taxon>Sphingomonadales</taxon>
        <taxon>Sphingomonadaceae</taxon>
        <taxon>Novosphingobium</taxon>
    </lineage>
</organism>
<dbReference type="EMBL" id="JACIDX010000004">
    <property type="protein sequence ID" value="MBB3954443.1"/>
    <property type="molecule type" value="Genomic_DNA"/>
</dbReference>
<keyword evidence="1" id="KW-0812">Transmembrane</keyword>
<feature type="transmembrane region" description="Helical" evidence="1">
    <location>
        <begin position="173"/>
        <end position="194"/>
    </location>
</feature>
<feature type="transmembrane region" description="Helical" evidence="1">
    <location>
        <begin position="215"/>
        <end position="240"/>
    </location>
</feature>
<evidence type="ECO:0000313" key="3">
    <source>
        <dbReference type="Proteomes" id="UP000548867"/>
    </source>
</evidence>
<evidence type="ECO:0000256" key="1">
    <source>
        <dbReference type="SAM" id="Phobius"/>
    </source>
</evidence>
<accession>A0A7W6CHH5</accession>
<keyword evidence="1" id="KW-0472">Membrane</keyword>
<sequence length="396" mass="43680">MKPIHRILAIIVAPLMLFIAATGSLMEILDLGAVAGGAPETDVTMQSINEGKFGNGPYNAVIARDFGGDALPVGLDIPRAFATVQAGLARQMPGRDPDAIDLRVDNGRVIGQGQYGKVWKAVDALSGTDAAPIDMKPFNPPPSLRQMMKEWHRFWGPSVKIGHGDKPAVYIELAAGIALCVLIYTGLTYYIRLYRQRRKIKRPNPFWMAGGKWRALHRVIATGSGVFVIVMAVSGTLIGFESTWHTFVPRPPRHETAPLPAAAVQPMLAATLTAFAKGEPGVAMRSIRLRDYYGYRQGVIVTRETVTRQIVYDTATGRPQDLEEPGYPSSQFPFGMDMHEAIKHFHSGYMFGIPARLMALISGFALIYLSISGVWMYFEMWLRRRGGGRPGFFWKG</sequence>
<dbReference type="Pfam" id="PF03929">
    <property type="entry name" value="PepSY_TM"/>
    <property type="match status" value="1"/>
</dbReference>
<dbReference type="Proteomes" id="UP000548867">
    <property type="component" value="Unassembled WGS sequence"/>
</dbReference>
<proteinExistence type="predicted"/>
<evidence type="ECO:0000313" key="2">
    <source>
        <dbReference type="EMBL" id="MBB3954443.1"/>
    </source>
</evidence>
<feature type="transmembrane region" description="Helical" evidence="1">
    <location>
        <begin position="357"/>
        <end position="378"/>
    </location>
</feature>
<dbReference type="AlphaFoldDB" id="A0A7W6CHH5"/>
<keyword evidence="1" id="KW-1133">Transmembrane helix</keyword>
<name>A0A7W6CHH5_9SPHN</name>